<name>A0A0R1YV85_9LACO</name>
<dbReference type="Proteomes" id="UP000051010">
    <property type="component" value="Unassembled WGS sequence"/>
</dbReference>
<protein>
    <submittedName>
        <fullName evidence="1">Uncharacterized protein</fullName>
    </submittedName>
</protein>
<organism evidence="1 2">
    <name type="scientific">Lentilactobacillus parafarraginis DSM 18390 = JCM 14109</name>
    <dbReference type="NCBI Taxonomy" id="1423786"/>
    <lineage>
        <taxon>Bacteria</taxon>
        <taxon>Bacillati</taxon>
        <taxon>Bacillota</taxon>
        <taxon>Bacilli</taxon>
        <taxon>Lactobacillales</taxon>
        <taxon>Lactobacillaceae</taxon>
        <taxon>Lentilactobacillus</taxon>
    </lineage>
</organism>
<dbReference type="AlphaFoldDB" id="A0A0R1YV85"/>
<dbReference type="PATRIC" id="fig|1423786.4.peg.1557"/>
<reference evidence="1 2" key="1">
    <citation type="journal article" date="2015" name="Genome Announc.">
        <title>Expanding the biotechnology potential of lactobacilli through comparative genomics of 213 strains and associated genera.</title>
        <authorList>
            <person name="Sun Z."/>
            <person name="Harris H.M."/>
            <person name="McCann A."/>
            <person name="Guo C."/>
            <person name="Argimon S."/>
            <person name="Zhang W."/>
            <person name="Yang X."/>
            <person name="Jeffery I.B."/>
            <person name="Cooney J.C."/>
            <person name="Kagawa T.F."/>
            <person name="Liu W."/>
            <person name="Song Y."/>
            <person name="Salvetti E."/>
            <person name="Wrobel A."/>
            <person name="Rasinkangas P."/>
            <person name="Parkhill J."/>
            <person name="Rea M.C."/>
            <person name="O'Sullivan O."/>
            <person name="Ritari J."/>
            <person name="Douillard F.P."/>
            <person name="Paul Ross R."/>
            <person name="Yang R."/>
            <person name="Briner A.E."/>
            <person name="Felis G.E."/>
            <person name="de Vos W.M."/>
            <person name="Barrangou R."/>
            <person name="Klaenhammer T.R."/>
            <person name="Caufield P.W."/>
            <person name="Cui Y."/>
            <person name="Zhang H."/>
            <person name="O'Toole P.W."/>
        </authorList>
    </citation>
    <scope>NUCLEOTIDE SEQUENCE [LARGE SCALE GENOMIC DNA]</scope>
    <source>
        <strain evidence="1 2">DSM 18390</strain>
    </source>
</reference>
<accession>A0A0R1YV85</accession>
<comment type="caution">
    <text evidence="1">The sequence shown here is derived from an EMBL/GenBank/DDBJ whole genome shotgun (WGS) entry which is preliminary data.</text>
</comment>
<dbReference type="EMBL" id="AZFZ01000031">
    <property type="protein sequence ID" value="KRM43654.1"/>
    <property type="molecule type" value="Genomic_DNA"/>
</dbReference>
<sequence>MTPSNNSFGTCVHESLYVKIDLIGIIFKINHKMRNGGTTMQPHFGQLISDKQSTYFSIGRVTTNNPQLILDNVNYIGKKNFVIHIKFGGGITREAILLVRVANHQLPDYLTKTDLTTFGDAVTHGDFLLLNSDADQLATFKLTEELEIEDPEDEKIANLASIRENTIQYVEQYLKGLQTKIDKLSQRKANHYFSSKAHYEDVKDFLLAVAPLMDLRQKPNQVRQDEWRLKLRLGGQ</sequence>
<evidence type="ECO:0000313" key="2">
    <source>
        <dbReference type="Proteomes" id="UP000051010"/>
    </source>
</evidence>
<proteinExistence type="predicted"/>
<gene>
    <name evidence="1" type="ORF">FD47_GL001455</name>
</gene>
<evidence type="ECO:0000313" key="1">
    <source>
        <dbReference type="EMBL" id="KRM43654.1"/>
    </source>
</evidence>